<sequence length="87" mass="8829">MAEILAEQEAARLGLPPQPSEFTTPAQPTGPSASPACPGRPVPPLVAEEAARAALTLAGVLRTGGVAAAGRWRTPSSPPARGRRPGR</sequence>
<feature type="region of interest" description="Disordered" evidence="1">
    <location>
        <begin position="1"/>
        <end position="43"/>
    </location>
</feature>
<dbReference type="EMBL" id="BOOB01000037">
    <property type="protein sequence ID" value="GIH34609.1"/>
    <property type="molecule type" value="Genomic_DNA"/>
</dbReference>
<evidence type="ECO:0000313" key="3">
    <source>
        <dbReference type="Proteomes" id="UP000651728"/>
    </source>
</evidence>
<protein>
    <submittedName>
        <fullName evidence="2">Uncharacterized protein</fullName>
    </submittedName>
</protein>
<keyword evidence="3" id="KW-1185">Reference proteome</keyword>
<dbReference type="Proteomes" id="UP000651728">
    <property type="component" value="Unassembled WGS sequence"/>
</dbReference>
<accession>A0ABQ4FIF5</accession>
<gene>
    <name evidence="2" type="ORF">Mam01_47730</name>
</gene>
<name>A0ABQ4FIF5_9ACTN</name>
<feature type="compositionally biased region" description="Polar residues" evidence="1">
    <location>
        <begin position="20"/>
        <end position="32"/>
    </location>
</feature>
<reference evidence="2 3" key="1">
    <citation type="submission" date="2021-01" db="EMBL/GenBank/DDBJ databases">
        <title>Whole genome shotgun sequence of Microbispora amethystogenes NBRC 101907.</title>
        <authorList>
            <person name="Komaki H."/>
            <person name="Tamura T."/>
        </authorList>
    </citation>
    <scope>NUCLEOTIDE SEQUENCE [LARGE SCALE GENOMIC DNA]</scope>
    <source>
        <strain evidence="2 3">NBRC 101907</strain>
    </source>
</reference>
<evidence type="ECO:0000256" key="1">
    <source>
        <dbReference type="SAM" id="MobiDB-lite"/>
    </source>
</evidence>
<feature type="region of interest" description="Disordered" evidence="1">
    <location>
        <begin position="64"/>
        <end position="87"/>
    </location>
</feature>
<proteinExistence type="predicted"/>
<evidence type="ECO:0000313" key="2">
    <source>
        <dbReference type="EMBL" id="GIH34609.1"/>
    </source>
</evidence>
<organism evidence="2 3">
    <name type="scientific">Microbispora amethystogenes</name>
    <dbReference type="NCBI Taxonomy" id="1427754"/>
    <lineage>
        <taxon>Bacteria</taxon>
        <taxon>Bacillati</taxon>
        <taxon>Actinomycetota</taxon>
        <taxon>Actinomycetes</taxon>
        <taxon>Streptosporangiales</taxon>
        <taxon>Streptosporangiaceae</taxon>
        <taxon>Microbispora</taxon>
    </lineage>
</organism>
<comment type="caution">
    <text evidence="2">The sequence shown here is derived from an EMBL/GenBank/DDBJ whole genome shotgun (WGS) entry which is preliminary data.</text>
</comment>